<keyword evidence="9" id="KW-1185">Reference proteome</keyword>
<comment type="caution">
    <text evidence="8">The sequence shown here is derived from an EMBL/GenBank/DDBJ whole genome shotgun (WGS) entry which is preliminary data.</text>
</comment>
<dbReference type="Pfam" id="PF25919">
    <property type="entry name" value="BSH_CusB"/>
    <property type="match status" value="1"/>
</dbReference>
<dbReference type="Gene3D" id="3.30.70.1440">
    <property type="entry name" value="Multidrug efflux transporter AcrB pore domain"/>
    <property type="match status" value="1"/>
</dbReference>
<feature type="domain" description="CusB-like three alpha-helical bundle" evidence="5">
    <location>
        <begin position="145"/>
        <end position="206"/>
    </location>
</feature>
<dbReference type="GO" id="GO:0005886">
    <property type="term" value="C:plasma membrane"/>
    <property type="evidence" value="ECO:0007669"/>
    <property type="project" value="TreeGrafter"/>
</dbReference>
<evidence type="ECO:0000313" key="9">
    <source>
        <dbReference type="Proteomes" id="UP000649617"/>
    </source>
</evidence>
<dbReference type="PRINTS" id="PR00702">
    <property type="entry name" value="ACRIFLAVINRP"/>
</dbReference>
<evidence type="ECO:0000256" key="3">
    <source>
        <dbReference type="SAM" id="Phobius"/>
    </source>
</evidence>
<dbReference type="Pfam" id="PF25954">
    <property type="entry name" value="Beta-barrel_RND_2"/>
    <property type="match status" value="1"/>
</dbReference>
<name>A0A812RX85_SYMPI</name>
<dbReference type="Gene3D" id="2.40.30.170">
    <property type="match status" value="1"/>
</dbReference>
<keyword evidence="3" id="KW-0472">Membrane</keyword>
<evidence type="ECO:0000259" key="4">
    <source>
        <dbReference type="Pfam" id="PF19335"/>
    </source>
</evidence>
<feature type="transmembrane region" description="Helical" evidence="3">
    <location>
        <begin position="1561"/>
        <end position="1580"/>
    </location>
</feature>
<dbReference type="InterPro" id="IPR045800">
    <property type="entry name" value="HMBD"/>
</dbReference>
<dbReference type="Pfam" id="PF19335">
    <property type="entry name" value="HMBD"/>
    <property type="match status" value="2"/>
</dbReference>
<feature type="domain" description="Heavy metal binding" evidence="4">
    <location>
        <begin position="30"/>
        <end position="56"/>
    </location>
</feature>
<dbReference type="OrthoDB" id="10069545at2759"/>
<feature type="transmembrane region" description="Helical" evidence="3">
    <location>
        <begin position="1689"/>
        <end position="1705"/>
    </location>
</feature>
<feature type="domain" description="CusB-like beta-barrel" evidence="7">
    <location>
        <begin position="245"/>
        <end position="320"/>
    </location>
</feature>
<evidence type="ECO:0000259" key="5">
    <source>
        <dbReference type="Pfam" id="PF25869"/>
    </source>
</evidence>
<dbReference type="Pfam" id="PF00873">
    <property type="entry name" value="ACR_tran"/>
    <property type="match status" value="3"/>
</dbReference>
<dbReference type="Gene3D" id="3.30.2090.10">
    <property type="entry name" value="Multidrug efflux transporter AcrB TolC docking domain, DN and DC subdomains"/>
    <property type="match status" value="2"/>
</dbReference>
<evidence type="ECO:0000313" key="8">
    <source>
        <dbReference type="EMBL" id="CAE7459203.1"/>
    </source>
</evidence>
<evidence type="ECO:0000259" key="7">
    <source>
        <dbReference type="Pfam" id="PF25954"/>
    </source>
</evidence>
<evidence type="ECO:0000259" key="6">
    <source>
        <dbReference type="Pfam" id="PF25919"/>
    </source>
</evidence>
<dbReference type="EMBL" id="CAJNIZ010022223">
    <property type="protein sequence ID" value="CAE7459203.1"/>
    <property type="molecule type" value="Genomic_DNA"/>
</dbReference>
<organism evidence="8 9">
    <name type="scientific">Symbiodinium pilosum</name>
    <name type="common">Dinoflagellate</name>
    <dbReference type="NCBI Taxonomy" id="2952"/>
    <lineage>
        <taxon>Eukaryota</taxon>
        <taxon>Sar</taxon>
        <taxon>Alveolata</taxon>
        <taxon>Dinophyceae</taxon>
        <taxon>Suessiales</taxon>
        <taxon>Symbiodiniaceae</taxon>
        <taxon>Symbiodinium</taxon>
    </lineage>
</organism>
<feature type="transmembrane region" description="Helical" evidence="3">
    <location>
        <begin position="1001"/>
        <end position="1020"/>
    </location>
</feature>
<dbReference type="SUPFAM" id="SSF82866">
    <property type="entry name" value="Multidrug efflux transporter AcrB transmembrane domain"/>
    <property type="match status" value="2"/>
</dbReference>
<keyword evidence="3" id="KW-1133">Transmembrane helix</keyword>
<dbReference type="Gene3D" id="2.40.420.20">
    <property type="match status" value="1"/>
</dbReference>
<dbReference type="InterPro" id="IPR027463">
    <property type="entry name" value="AcrB_DN_DC_subdom"/>
</dbReference>
<dbReference type="Gene3D" id="3.30.70.1320">
    <property type="entry name" value="Multidrug efflux transporter AcrB pore domain like"/>
    <property type="match status" value="2"/>
</dbReference>
<evidence type="ECO:0000256" key="1">
    <source>
        <dbReference type="ARBA" id="ARBA00009477"/>
    </source>
</evidence>
<feature type="transmembrane region" description="Helical" evidence="3">
    <location>
        <begin position="1114"/>
        <end position="1135"/>
    </location>
</feature>
<dbReference type="PANTHER" id="PTHR32063:SF19">
    <property type="entry name" value="CATION EFFLUX SYSTEM PROTEIN CUSA"/>
    <property type="match status" value="1"/>
</dbReference>
<dbReference type="InterPro" id="IPR001036">
    <property type="entry name" value="Acrflvin-R"/>
</dbReference>
<comment type="similarity">
    <text evidence="1">Belongs to the membrane fusion protein (MFP) (TC 8.A.1) family.</text>
</comment>
<dbReference type="Pfam" id="PF25869">
    <property type="entry name" value="3HB_CusB"/>
    <property type="match status" value="1"/>
</dbReference>
<feature type="transmembrane region" description="Helical" evidence="3">
    <location>
        <begin position="1717"/>
        <end position="1742"/>
    </location>
</feature>
<feature type="domain" description="CusB-like barrel-sandwich hybrid" evidence="6">
    <location>
        <begin position="110"/>
        <end position="240"/>
    </location>
</feature>
<dbReference type="InterPro" id="IPR058791">
    <property type="entry name" value="3HB_CusB"/>
</dbReference>
<protein>
    <submittedName>
        <fullName evidence="8">SilA protein</fullName>
    </submittedName>
</protein>
<dbReference type="InterPro" id="IPR058792">
    <property type="entry name" value="Beta-barrel_RND_2"/>
</dbReference>
<feature type="transmembrane region" description="Helical" evidence="3">
    <location>
        <begin position="1085"/>
        <end position="1102"/>
    </location>
</feature>
<feature type="transmembrane region" description="Helical" evidence="3">
    <location>
        <begin position="1040"/>
        <end position="1073"/>
    </location>
</feature>
<dbReference type="PANTHER" id="PTHR32063">
    <property type="match status" value="1"/>
</dbReference>
<feature type="transmembrane region" description="Helical" evidence="3">
    <location>
        <begin position="969"/>
        <end position="989"/>
    </location>
</feature>
<dbReference type="FunFam" id="2.40.30.170:FF:000010">
    <property type="entry name" value="Efflux RND transporter periplasmic adaptor subunit"/>
    <property type="match status" value="1"/>
</dbReference>
<sequence length="1748" mass="189511">MAGHEGHATMQSPDLHAGHRDPLAPQVETWSCSMHPHIMRDAPGKCPICGMDLIPVRQNHSATDEEPRQLTVSSAQRALMRIETVPVERRFPVAELRLVGKVAYDETRLAYITAWVPGRIDDLLVDYTGVTVREGDHMVQLYSPELLSAQEELLQALQGLADLSKSSMSSLRNSASGTVDAARDRLRLWGLGADQIKEIEDSGKASEHVTINSPASGVVIHRNAQEGMYVETGTRIFTIADLDAVWVQLDAYESDLRWLRYGQHVDFTTEAYPGETFNGVVSFIDPVLNPTTRTVKVRVNVDNRDGRLKPEMFVRANVSAQFAGSGRMLDKDMIGKWVSPMHPEVIKDAPGKCPICGMDLVPAESLGYANAAPSDAVAPLVIPATAALLTGKRAVVYVEVPDTDRPTYVGREVVLGPRAGPDYVVESGLAEGDLVVVSGNFKIDSALQIQAKPSMMNPAGGGGGGSHNHGGGKLIIGLLLIGVIGWGIAVAPFSWDTGNLPRSPVPVDAIPDIGENQQIVFTEWMGRSPQDVEDQITYPLTVALLGVPGVKTVRSYSFFGFSTIYIIFKEDVEFYWSRSRVLEKLNSLPQGTVPDDVQPALGPDATALGQVYWYTLEGLDPEGNPTGGWGLEELRSIQDWYVRYALLGAEGISEVGSIGGYVEEYQIDVDPDAMRAYGVTLEQVIKATRASNLDVGARTIEVNGAEYVIRGLGFIESIEDVEEIAVGVRDNVPIHIRDVANVAKGPALRRGALDKGGAEAVGGVVVVRYGFNPLAAISNTKDKIAEISPGLPAKAIVDYRKTSKAQLGQFAATAGIAGFIDNQLNQDAWVAWLRANSQATWPVGVTLSQVAIVPFYDRTDLIHETLGTLNDALTEEIFITMIVILIMVLHLRSSILISALLPVAVLMTFIAMKQFGVSANIVALSGIAIAIGTMVDMGVIVCENILRHMDEADDSEPPLEVVFRATREVASAVLTSVATTVVSFLPVFTMTGAEGKLFTPLAFTKTFALVAAVIVALTVIPPAAQILFSAKIDSSKLKAAFHASLVLAGLLIAFFFSPLAGLLLSAFGLLQLLAKHLPVWLRRSGPAAASLVVAGLVAILLAEEWLPLGPGRGLIVNLIFVVLLIGGLLLCFLAYQRVYPRVLAFCLKRKLGFLSVPVLVTLIGVMAWSGFDNMFRFAPDGLRQTALWQGIDNTFPGFGKEFMPDLDEGSFLYMPTIMPHASIGEAQDTLQILDEAIASIPEIKSVVGKLGRADTPLDPAPISMFETIINYHPEFRTDDNGRILRFAYDKQANAFERDAAGGLIVDDSGQPFRNWREHIHSTDDIWQEIIQATDLPGTTSAPKLQPIAARIVMLQSGMRAPMGIKVKGPDLETIERVALQLESLLKEVSSIESDTVTADRLVGKPYLEIDLDRNALARYGLHIEEAQQVIEVAVGGKRITSTIEGRERYPVRVRYFRELRDTPEGLEEILVPTSTGAQIPLGQLAEIRYVRGPQAIKSEDTFLVGYVVFDKRAEAAEVDVVEDAQAYLKTKIDSGEFILPAGVSYTFAGNYENQLRAQQTLSVVLPVALLVIFLILYLQFSSVTTTLIVFSGIAVAWSGGFLVIWLYGTSGFLHFSVLGANMSELFQVTPINMSVAIWVGFLALFGIATDNGVVTATYLDQTLAKAEANKIDDIRSLVVKGATRRIRPALMTTATTLIALIPVLTSDGRGSDIMVPMAIPSFGGMLVAIITTLLVPVLYCAVQEMRLK</sequence>
<dbReference type="SUPFAM" id="SSF82693">
    <property type="entry name" value="Multidrug efflux transporter AcrB pore domain, PN1, PN2, PC1 and PC2 subdomains"/>
    <property type="match status" value="2"/>
</dbReference>
<dbReference type="SUPFAM" id="SSF111369">
    <property type="entry name" value="HlyD-like secretion proteins"/>
    <property type="match status" value="1"/>
</dbReference>
<dbReference type="SUPFAM" id="SSF82714">
    <property type="entry name" value="Multidrug efflux transporter AcrB TolC docking domain, DN and DC subdomains"/>
    <property type="match status" value="2"/>
</dbReference>
<accession>A0A812RX85</accession>
<gene>
    <name evidence="8" type="primary">silA</name>
    <name evidence="8" type="ORF">SPIL2461_LOCUS11380</name>
</gene>
<dbReference type="GO" id="GO:0046872">
    <property type="term" value="F:metal ion binding"/>
    <property type="evidence" value="ECO:0007669"/>
    <property type="project" value="InterPro"/>
</dbReference>
<dbReference type="Proteomes" id="UP000649617">
    <property type="component" value="Unassembled WGS sequence"/>
</dbReference>
<dbReference type="Gene3D" id="3.30.70.1430">
    <property type="entry name" value="Multidrug efflux transporter AcrB pore domain"/>
    <property type="match status" value="2"/>
</dbReference>
<feature type="transmembrane region" description="Helical" evidence="3">
    <location>
        <begin position="1628"/>
        <end position="1648"/>
    </location>
</feature>
<dbReference type="InterPro" id="IPR058790">
    <property type="entry name" value="BSH_CusB"/>
</dbReference>
<feature type="transmembrane region" description="Helical" evidence="3">
    <location>
        <begin position="1151"/>
        <end position="1171"/>
    </location>
</feature>
<dbReference type="Gene3D" id="1.20.1640.10">
    <property type="entry name" value="Multidrug efflux transporter AcrB transmembrane domain"/>
    <property type="match status" value="3"/>
</dbReference>
<reference evidence="8" key="1">
    <citation type="submission" date="2021-02" db="EMBL/GenBank/DDBJ databases">
        <authorList>
            <person name="Dougan E. K."/>
            <person name="Rhodes N."/>
            <person name="Thang M."/>
            <person name="Chan C."/>
        </authorList>
    </citation>
    <scope>NUCLEOTIDE SEQUENCE</scope>
</reference>
<feature type="transmembrane region" description="Helical" evidence="3">
    <location>
        <begin position="877"/>
        <end position="909"/>
    </location>
</feature>
<feature type="domain" description="Heavy metal binding" evidence="4">
    <location>
        <begin position="336"/>
        <end position="363"/>
    </location>
</feature>
<evidence type="ECO:0000256" key="2">
    <source>
        <dbReference type="SAM" id="MobiDB-lite"/>
    </source>
</evidence>
<keyword evidence="3" id="KW-0812">Transmembrane</keyword>
<feature type="transmembrane region" description="Helical" evidence="3">
    <location>
        <begin position="921"/>
        <end position="941"/>
    </location>
</feature>
<feature type="transmembrane region" description="Helical" evidence="3">
    <location>
        <begin position="1587"/>
        <end position="1608"/>
    </location>
</feature>
<feature type="region of interest" description="Disordered" evidence="2">
    <location>
        <begin position="1"/>
        <end position="22"/>
    </location>
</feature>
<dbReference type="GO" id="GO:0042910">
    <property type="term" value="F:xenobiotic transmembrane transporter activity"/>
    <property type="evidence" value="ECO:0007669"/>
    <property type="project" value="TreeGrafter"/>
</dbReference>
<proteinExistence type="inferred from homology"/>